<dbReference type="InterPro" id="IPR051452">
    <property type="entry name" value="Diverse_Oxidoreductases"/>
</dbReference>
<name>A0A4U1BRC4_9GAMM</name>
<dbReference type="InterPro" id="IPR036010">
    <property type="entry name" value="2Fe-2S_ferredoxin-like_sf"/>
</dbReference>
<dbReference type="PANTHER" id="PTHR44379">
    <property type="entry name" value="OXIDOREDUCTASE WITH IRON-SULFUR SUBUNIT"/>
    <property type="match status" value="1"/>
</dbReference>
<keyword evidence="1" id="KW-0001">2Fe-2S</keyword>
<protein>
    <submittedName>
        <fullName evidence="8">(2Fe-2S)-binding protein</fullName>
    </submittedName>
</protein>
<evidence type="ECO:0000256" key="3">
    <source>
        <dbReference type="ARBA" id="ARBA00023002"/>
    </source>
</evidence>
<dbReference type="GO" id="GO:0016491">
    <property type="term" value="F:oxidoreductase activity"/>
    <property type="evidence" value="ECO:0007669"/>
    <property type="project" value="UniProtKB-KW"/>
</dbReference>
<dbReference type="PROSITE" id="PS51085">
    <property type="entry name" value="2FE2S_FER_2"/>
    <property type="match status" value="1"/>
</dbReference>
<dbReference type="EMBL" id="SWCJ01000005">
    <property type="protein sequence ID" value="TKB55474.1"/>
    <property type="molecule type" value="Genomic_DNA"/>
</dbReference>
<dbReference type="Gene3D" id="1.10.150.120">
    <property type="entry name" value="[2Fe-2S]-binding domain"/>
    <property type="match status" value="1"/>
</dbReference>
<evidence type="ECO:0000256" key="4">
    <source>
        <dbReference type="ARBA" id="ARBA00023004"/>
    </source>
</evidence>
<dbReference type="Gene3D" id="3.10.20.30">
    <property type="match status" value="1"/>
</dbReference>
<keyword evidence="6" id="KW-0830">Ubiquinone</keyword>
<dbReference type="FunFam" id="3.10.20.30:FF:000020">
    <property type="entry name" value="Xanthine dehydrogenase iron-sulfur subunit"/>
    <property type="match status" value="1"/>
</dbReference>
<keyword evidence="9" id="KW-1185">Reference proteome</keyword>
<gene>
    <name evidence="8" type="ORF">FCL42_09825</name>
</gene>
<dbReference type="Proteomes" id="UP000305675">
    <property type="component" value="Unassembled WGS sequence"/>
</dbReference>
<dbReference type="Pfam" id="PF01799">
    <property type="entry name" value="Fer2_2"/>
    <property type="match status" value="1"/>
</dbReference>
<dbReference type="Pfam" id="PF00111">
    <property type="entry name" value="Fer2"/>
    <property type="match status" value="1"/>
</dbReference>
<dbReference type="InterPro" id="IPR001041">
    <property type="entry name" value="2Fe-2S_ferredoxin-type"/>
</dbReference>
<comment type="caution">
    <text evidence="8">The sequence shown here is derived from an EMBL/GenBank/DDBJ whole genome shotgun (WGS) entry which is preliminary data.</text>
</comment>
<dbReference type="OrthoDB" id="9775084at2"/>
<dbReference type="SUPFAM" id="SSF54292">
    <property type="entry name" value="2Fe-2S ferredoxin-like"/>
    <property type="match status" value="1"/>
</dbReference>
<dbReference type="GO" id="GO:0051537">
    <property type="term" value="F:2 iron, 2 sulfur cluster binding"/>
    <property type="evidence" value="ECO:0007669"/>
    <property type="project" value="UniProtKB-KW"/>
</dbReference>
<keyword evidence="2" id="KW-0479">Metal-binding</keyword>
<keyword evidence="5" id="KW-0411">Iron-sulfur</keyword>
<sequence>MEITLTVNGKPHKVEAPSDIPLLWALRDHLQLTGTKYGCGKAQCGACTVIVDGKAVRSCTRKAKSVVGKSITTIESGAPTPETQALRAAWTELNVHQCGYCQPGQIMAASALLMSNANPDDAAIDKAMSGVICRCATYHRIRKGIKQAAKTLPQFSGTQPAQQGGDDVA</sequence>
<evidence type="ECO:0000313" key="8">
    <source>
        <dbReference type="EMBL" id="TKB55474.1"/>
    </source>
</evidence>
<dbReference type="AlphaFoldDB" id="A0A4U1BRC4"/>
<evidence type="ECO:0000256" key="1">
    <source>
        <dbReference type="ARBA" id="ARBA00022714"/>
    </source>
</evidence>
<evidence type="ECO:0000259" key="7">
    <source>
        <dbReference type="PROSITE" id="PS51085"/>
    </source>
</evidence>
<dbReference type="SUPFAM" id="SSF47741">
    <property type="entry name" value="CO dehydrogenase ISP C-domain like"/>
    <property type="match status" value="1"/>
</dbReference>
<dbReference type="CDD" id="cd00207">
    <property type="entry name" value="fer2"/>
    <property type="match status" value="1"/>
</dbReference>
<accession>A0A4U1BRC4</accession>
<dbReference type="InterPro" id="IPR002888">
    <property type="entry name" value="2Fe-2S-bd"/>
</dbReference>
<dbReference type="RefSeq" id="WP_136863231.1">
    <property type="nucleotide sequence ID" value="NZ_SWCJ01000005.1"/>
</dbReference>
<evidence type="ECO:0000256" key="6">
    <source>
        <dbReference type="ARBA" id="ARBA00023075"/>
    </source>
</evidence>
<feature type="domain" description="2Fe-2S ferredoxin-type" evidence="7">
    <location>
        <begin position="1"/>
        <end position="77"/>
    </location>
</feature>
<dbReference type="GO" id="GO:0046872">
    <property type="term" value="F:metal ion binding"/>
    <property type="evidence" value="ECO:0007669"/>
    <property type="project" value="UniProtKB-KW"/>
</dbReference>
<proteinExistence type="predicted"/>
<keyword evidence="4" id="KW-0408">Iron</keyword>
<dbReference type="InterPro" id="IPR036884">
    <property type="entry name" value="2Fe-2S-bd_dom_sf"/>
</dbReference>
<dbReference type="PROSITE" id="PS00197">
    <property type="entry name" value="2FE2S_FER_1"/>
    <property type="match status" value="1"/>
</dbReference>
<evidence type="ECO:0000313" key="9">
    <source>
        <dbReference type="Proteomes" id="UP000305675"/>
    </source>
</evidence>
<reference evidence="8 9" key="1">
    <citation type="submission" date="2019-04" db="EMBL/GenBank/DDBJ databases">
        <authorList>
            <person name="Hwang J.C."/>
        </authorList>
    </citation>
    <scope>NUCLEOTIDE SEQUENCE [LARGE SCALE GENOMIC DNA]</scope>
    <source>
        <strain evidence="8 9">IMCC35002</strain>
    </source>
</reference>
<evidence type="ECO:0000256" key="2">
    <source>
        <dbReference type="ARBA" id="ARBA00022723"/>
    </source>
</evidence>
<dbReference type="PANTHER" id="PTHR44379:SF2">
    <property type="entry name" value="BLR6218 PROTEIN"/>
    <property type="match status" value="1"/>
</dbReference>
<dbReference type="InterPro" id="IPR012675">
    <property type="entry name" value="Beta-grasp_dom_sf"/>
</dbReference>
<dbReference type="InterPro" id="IPR006058">
    <property type="entry name" value="2Fe2S_fd_BS"/>
</dbReference>
<evidence type="ECO:0000256" key="5">
    <source>
        <dbReference type="ARBA" id="ARBA00023014"/>
    </source>
</evidence>
<keyword evidence="3" id="KW-0560">Oxidoreductase</keyword>
<organism evidence="8 9">
    <name type="scientific">Ferrimonas aestuarii</name>
    <dbReference type="NCBI Taxonomy" id="2569539"/>
    <lineage>
        <taxon>Bacteria</taxon>
        <taxon>Pseudomonadati</taxon>
        <taxon>Pseudomonadota</taxon>
        <taxon>Gammaproteobacteria</taxon>
        <taxon>Alteromonadales</taxon>
        <taxon>Ferrimonadaceae</taxon>
        <taxon>Ferrimonas</taxon>
    </lineage>
</organism>